<evidence type="ECO:0000256" key="2">
    <source>
        <dbReference type="ARBA" id="ARBA00023134"/>
    </source>
</evidence>
<reference evidence="4 5" key="1">
    <citation type="submission" date="2019-12" db="EMBL/GenBank/DDBJ databases">
        <title>Whole genome shotgun sequence of Streptomyces tubercidicus NBRC 13090.</title>
        <authorList>
            <person name="Ichikawa N."/>
            <person name="Kimura A."/>
            <person name="Kitahashi Y."/>
            <person name="Komaki H."/>
            <person name="Tamura T."/>
        </authorList>
    </citation>
    <scope>NUCLEOTIDE SEQUENCE [LARGE SCALE GENOMIC DNA]</scope>
    <source>
        <strain evidence="4 5">NBRC 13090</strain>
    </source>
</reference>
<organism evidence="4 5">
    <name type="scientific">Streptomyces tubercidicus</name>
    <dbReference type="NCBI Taxonomy" id="47759"/>
    <lineage>
        <taxon>Bacteria</taxon>
        <taxon>Bacillati</taxon>
        <taxon>Actinomycetota</taxon>
        <taxon>Actinomycetes</taxon>
        <taxon>Kitasatosporales</taxon>
        <taxon>Streptomycetaceae</taxon>
        <taxon>Streptomyces</taxon>
    </lineage>
</organism>
<dbReference type="EMBL" id="BLIR01000001">
    <property type="protein sequence ID" value="GFE36671.1"/>
    <property type="molecule type" value="Genomic_DNA"/>
</dbReference>
<dbReference type="Gene3D" id="3.30.230.10">
    <property type="match status" value="1"/>
</dbReference>
<dbReference type="AlphaFoldDB" id="A0A640UPN3"/>
<evidence type="ECO:0000256" key="1">
    <source>
        <dbReference type="ARBA" id="ARBA00022741"/>
    </source>
</evidence>
<name>A0A640UPN3_9ACTN</name>
<proteinExistence type="predicted"/>
<gene>
    <name evidence="4" type="ORF">Stube_13440</name>
</gene>
<evidence type="ECO:0000313" key="5">
    <source>
        <dbReference type="Proteomes" id="UP000431826"/>
    </source>
</evidence>
<dbReference type="SUPFAM" id="SSF54211">
    <property type="entry name" value="Ribosomal protein S5 domain 2-like"/>
    <property type="match status" value="1"/>
</dbReference>
<evidence type="ECO:0000259" key="3">
    <source>
        <dbReference type="SMART" id="SM00889"/>
    </source>
</evidence>
<evidence type="ECO:0000313" key="4">
    <source>
        <dbReference type="EMBL" id="GFE36671.1"/>
    </source>
</evidence>
<comment type="caution">
    <text evidence="4">The sequence shown here is derived from an EMBL/GenBank/DDBJ whole genome shotgun (WGS) entry which is preliminary data.</text>
</comment>
<dbReference type="SMART" id="SM00889">
    <property type="entry name" value="EFG_IV"/>
    <property type="match status" value="1"/>
</dbReference>
<feature type="domain" description="Translation elongation factor EFG/EF2" evidence="3">
    <location>
        <begin position="7"/>
        <end position="108"/>
    </location>
</feature>
<sequence length="140" mass="14961">MAALPASVPNVAVRVMLNLGGCGSYANIVADFEPPGPAGNFELLNAVPKSRLPPEFLHALRAGLLEGLNGVSAAVLLTDGAYHETDSSDYGYRIAGQEAGRAALIGAGLLPPCEAETLRWAHWPTKPRARRRRPYQPPRH</sequence>
<keyword evidence="2" id="KW-0342">GTP-binding</keyword>
<dbReference type="Proteomes" id="UP000431826">
    <property type="component" value="Unassembled WGS sequence"/>
</dbReference>
<protein>
    <recommendedName>
        <fullName evidence="3">Translation elongation factor EFG/EF2 domain-containing protein</fullName>
    </recommendedName>
</protein>
<accession>A0A640UPN3</accession>
<dbReference type="Pfam" id="PF03764">
    <property type="entry name" value="EFG_IV"/>
    <property type="match status" value="1"/>
</dbReference>
<dbReference type="InterPro" id="IPR005517">
    <property type="entry name" value="Transl_elong_EFG/EF2_IV"/>
</dbReference>
<dbReference type="InterPro" id="IPR014721">
    <property type="entry name" value="Ribsml_uS5_D2-typ_fold_subgr"/>
</dbReference>
<dbReference type="OrthoDB" id="4281718at2"/>
<keyword evidence="1" id="KW-0547">Nucleotide-binding</keyword>
<keyword evidence="5" id="KW-1185">Reference proteome</keyword>
<dbReference type="InterPro" id="IPR020568">
    <property type="entry name" value="Ribosomal_Su5_D2-typ_SF"/>
</dbReference>
<dbReference type="GO" id="GO:0005525">
    <property type="term" value="F:GTP binding"/>
    <property type="evidence" value="ECO:0007669"/>
    <property type="project" value="UniProtKB-KW"/>
</dbReference>